<dbReference type="Proteomes" id="UP001607069">
    <property type="component" value="Unassembled WGS sequence"/>
</dbReference>
<dbReference type="EC" id="3.1.3.-" evidence="4"/>
<evidence type="ECO:0000313" key="4">
    <source>
        <dbReference type="EMBL" id="MFH0249099.1"/>
    </source>
</evidence>
<organism evidence="4 5">
    <name type="scientific">Streptomyces chitinivorans</name>
    <dbReference type="NCBI Taxonomy" id="1257027"/>
    <lineage>
        <taxon>Bacteria</taxon>
        <taxon>Bacillati</taxon>
        <taxon>Actinomycetota</taxon>
        <taxon>Actinomycetes</taxon>
        <taxon>Kitasatosporales</taxon>
        <taxon>Streptomycetaceae</taxon>
        <taxon>Streptomyces</taxon>
    </lineage>
</organism>
<keyword evidence="2 4" id="KW-0378">Hydrolase</keyword>
<dbReference type="RefSeq" id="WP_279948275.1">
    <property type="nucleotide sequence ID" value="NZ_BAABEN010000002.1"/>
</dbReference>
<dbReference type="Pfam" id="PF00702">
    <property type="entry name" value="Hydrolase"/>
    <property type="match status" value="1"/>
</dbReference>
<dbReference type="PANTHER" id="PTHR46470:SF4">
    <property type="entry name" value="5-AMINO-6-(5-PHOSPHO-D-RIBITYLAMINO)URACIL PHOSPHATASE YIGB"/>
    <property type="match status" value="1"/>
</dbReference>
<dbReference type="Gene3D" id="1.20.120.710">
    <property type="entry name" value="Haloacid dehalogenase hydrolase-like domain"/>
    <property type="match status" value="1"/>
</dbReference>
<dbReference type="EMBL" id="JBIHMK010000041">
    <property type="protein sequence ID" value="MFH0249099.1"/>
    <property type="molecule type" value="Genomic_DNA"/>
</dbReference>
<gene>
    <name evidence="4" type="ORF">ACG5V6_12845</name>
</gene>
<proteinExistence type="predicted"/>
<dbReference type="PANTHER" id="PTHR46470">
    <property type="entry name" value="N-ACYLNEURAMINATE-9-PHOSPHATASE"/>
    <property type="match status" value="1"/>
</dbReference>
<evidence type="ECO:0000256" key="1">
    <source>
        <dbReference type="ARBA" id="ARBA00001946"/>
    </source>
</evidence>
<dbReference type="InterPro" id="IPR023214">
    <property type="entry name" value="HAD_sf"/>
</dbReference>
<sequence length="254" mass="27076">MVAVRGVLFDIDDTLFDYSGSDEAGLLAHLAAEGLLDRFPEPAAAVRLWREVTRAEYARYTAGEITFAEHRRARVRRFLARLGQPDARSMPDGEAGAWFAGYTARRDAARRAMDGASAVLAEFAPRYRLGAVSNSSLPHQREKLEAIGLLGYFGQALVCSVEHGEAKPAPGIFLAGCALLGLEPHEVAYVGNDHEVDAVGARDAGLHAYWLDRGDTGWGGSREGAPAEGVRVIRSLTELPAALAAPVTPAAPAG</sequence>
<dbReference type="Gene3D" id="3.40.50.1000">
    <property type="entry name" value="HAD superfamily/HAD-like"/>
    <property type="match status" value="1"/>
</dbReference>
<comment type="caution">
    <text evidence="4">The sequence shown here is derived from an EMBL/GenBank/DDBJ whole genome shotgun (WGS) entry which is preliminary data.</text>
</comment>
<name>A0ABW7HTC5_9ACTN</name>
<dbReference type="InterPro" id="IPR006439">
    <property type="entry name" value="HAD-SF_hydro_IA"/>
</dbReference>
<reference evidence="4 5" key="1">
    <citation type="submission" date="2024-10" db="EMBL/GenBank/DDBJ databases">
        <authorList>
            <person name="Cho J.-C."/>
        </authorList>
    </citation>
    <scope>NUCLEOTIDE SEQUENCE [LARGE SCALE GENOMIC DNA]</scope>
    <source>
        <strain evidence="4 5">KCTC29696</strain>
    </source>
</reference>
<dbReference type="InterPro" id="IPR051400">
    <property type="entry name" value="HAD-like_hydrolase"/>
</dbReference>
<comment type="cofactor">
    <cofactor evidence="1">
        <name>Mg(2+)</name>
        <dbReference type="ChEBI" id="CHEBI:18420"/>
    </cofactor>
</comment>
<dbReference type="InterPro" id="IPR036412">
    <property type="entry name" value="HAD-like_sf"/>
</dbReference>
<keyword evidence="5" id="KW-1185">Reference proteome</keyword>
<accession>A0ABW7HTC5</accession>
<evidence type="ECO:0000256" key="3">
    <source>
        <dbReference type="ARBA" id="ARBA00022842"/>
    </source>
</evidence>
<keyword evidence="3" id="KW-0460">Magnesium</keyword>
<evidence type="ECO:0000256" key="2">
    <source>
        <dbReference type="ARBA" id="ARBA00022801"/>
    </source>
</evidence>
<dbReference type="SFLD" id="SFLDG01129">
    <property type="entry name" value="C1.5:_HAD__Beta-PGM__Phosphata"/>
    <property type="match status" value="1"/>
</dbReference>
<dbReference type="SFLD" id="SFLDS00003">
    <property type="entry name" value="Haloacid_Dehalogenase"/>
    <property type="match status" value="1"/>
</dbReference>
<dbReference type="NCBIfam" id="TIGR01549">
    <property type="entry name" value="HAD-SF-IA-v1"/>
    <property type="match status" value="1"/>
</dbReference>
<evidence type="ECO:0000313" key="5">
    <source>
        <dbReference type="Proteomes" id="UP001607069"/>
    </source>
</evidence>
<protein>
    <submittedName>
        <fullName evidence="4">HAD family hydrolase</fullName>
        <ecNumber evidence="4">3.1.3.-</ecNumber>
    </submittedName>
</protein>
<dbReference type="SUPFAM" id="SSF56784">
    <property type="entry name" value="HAD-like"/>
    <property type="match status" value="1"/>
</dbReference>
<dbReference type="GO" id="GO:0016787">
    <property type="term" value="F:hydrolase activity"/>
    <property type="evidence" value="ECO:0007669"/>
    <property type="project" value="UniProtKB-KW"/>
</dbReference>